<keyword evidence="2" id="KW-0732">Signal</keyword>
<evidence type="ECO:0000256" key="2">
    <source>
        <dbReference type="SAM" id="SignalP"/>
    </source>
</evidence>
<gene>
    <name evidence="3" type="ORF">FEQUK3_LOCUS9170</name>
</gene>
<sequence length="194" mass="20408">MVRFSDSLMLIGMLATGLAVAAPEFDEAAELRRSNCDNDCFFESFPGGSCTDNPACHCTEKKYREAYYCCIAKNCEPIVLTRSIERHHDGCIARNLDFTFDVEEACGIKLETTSSAVSAKTAATSAATSAASKTTSAATETIETESTKTADKSVEGTAEASATGSSVPVTDGVAALQPAMDGLALFMAIALLFL</sequence>
<evidence type="ECO:0000313" key="3">
    <source>
        <dbReference type="EMBL" id="CAG7563482.1"/>
    </source>
</evidence>
<feature type="region of interest" description="Disordered" evidence="1">
    <location>
        <begin position="134"/>
        <end position="166"/>
    </location>
</feature>
<proteinExistence type="predicted"/>
<evidence type="ECO:0008006" key="5">
    <source>
        <dbReference type="Google" id="ProtNLM"/>
    </source>
</evidence>
<feature type="signal peptide" evidence="2">
    <location>
        <begin position="1"/>
        <end position="21"/>
    </location>
</feature>
<feature type="compositionally biased region" description="Basic and acidic residues" evidence="1">
    <location>
        <begin position="145"/>
        <end position="154"/>
    </location>
</feature>
<organism evidence="3 4">
    <name type="scientific">Fusarium equiseti</name>
    <name type="common">Fusarium scirpi</name>
    <dbReference type="NCBI Taxonomy" id="61235"/>
    <lineage>
        <taxon>Eukaryota</taxon>
        <taxon>Fungi</taxon>
        <taxon>Dikarya</taxon>
        <taxon>Ascomycota</taxon>
        <taxon>Pezizomycotina</taxon>
        <taxon>Sordariomycetes</taxon>
        <taxon>Hypocreomycetidae</taxon>
        <taxon>Hypocreales</taxon>
        <taxon>Nectriaceae</taxon>
        <taxon>Fusarium</taxon>
        <taxon>Fusarium incarnatum-equiseti species complex</taxon>
    </lineage>
</organism>
<feature type="chain" id="PRO_5035175423" description="Extracellular membrane protein CFEM domain-containing protein" evidence="2">
    <location>
        <begin position="22"/>
        <end position="194"/>
    </location>
</feature>
<comment type="caution">
    <text evidence="3">The sequence shown here is derived from an EMBL/GenBank/DDBJ whole genome shotgun (WGS) entry which is preliminary data.</text>
</comment>
<accession>A0A8J2NI22</accession>
<name>A0A8J2NI22_FUSEQ</name>
<dbReference type="EMBL" id="CAJSTJ010000157">
    <property type="protein sequence ID" value="CAG7563482.1"/>
    <property type="molecule type" value="Genomic_DNA"/>
</dbReference>
<dbReference type="Proteomes" id="UP000693738">
    <property type="component" value="Unassembled WGS sequence"/>
</dbReference>
<protein>
    <recommendedName>
        <fullName evidence="5">Extracellular membrane protein CFEM domain-containing protein</fullName>
    </recommendedName>
</protein>
<evidence type="ECO:0000256" key="1">
    <source>
        <dbReference type="SAM" id="MobiDB-lite"/>
    </source>
</evidence>
<dbReference type="AlphaFoldDB" id="A0A8J2NI22"/>
<reference evidence="3" key="1">
    <citation type="submission" date="2021-05" db="EMBL/GenBank/DDBJ databases">
        <authorList>
            <person name="Khan N."/>
        </authorList>
    </citation>
    <scope>NUCLEOTIDE SEQUENCE</scope>
</reference>
<evidence type="ECO:0000313" key="4">
    <source>
        <dbReference type="Proteomes" id="UP000693738"/>
    </source>
</evidence>